<dbReference type="Gene3D" id="1.20.120.160">
    <property type="entry name" value="HPT domain"/>
    <property type="match status" value="1"/>
</dbReference>
<organism evidence="9">
    <name type="scientific">Fagus sylvatica</name>
    <name type="common">Beechnut</name>
    <dbReference type="NCBI Taxonomy" id="28930"/>
    <lineage>
        <taxon>Eukaryota</taxon>
        <taxon>Viridiplantae</taxon>
        <taxon>Streptophyta</taxon>
        <taxon>Embryophyta</taxon>
        <taxon>Tracheophyta</taxon>
        <taxon>Spermatophyta</taxon>
        <taxon>Magnoliopsida</taxon>
        <taxon>eudicotyledons</taxon>
        <taxon>Gunneridae</taxon>
        <taxon>Pentapetalae</taxon>
        <taxon>rosids</taxon>
        <taxon>fabids</taxon>
        <taxon>Fagales</taxon>
        <taxon>Fagaceae</taxon>
        <taxon>Fagus</taxon>
    </lineage>
</organism>
<feature type="modified residue" description="Phosphohistidine" evidence="6">
    <location>
        <position position="79"/>
    </location>
</feature>
<evidence type="ECO:0000259" key="8">
    <source>
        <dbReference type="PROSITE" id="PS50894"/>
    </source>
</evidence>
<evidence type="ECO:0000256" key="3">
    <source>
        <dbReference type="ARBA" id="ARBA00022990"/>
    </source>
</evidence>
<proteinExistence type="predicted"/>
<comment type="subcellular location">
    <subcellularLocation>
        <location evidence="7">Cytoplasm</location>
        <location evidence="7">Cytosol</location>
    </subcellularLocation>
    <subcellularLocation>
        <location evidence="7">Nucleus</location>
    </subcellularLocation>
</comment>
<feature type="domain" description="HPt" evidence="8">
    <location>
        <begin position="38"/>
        <end position="140"/>
    </location>
</feature>
<dbReference type="EMBL" id="OIVN01000924">
    <property type="protein sequence ID" value="SPC87470.1"/>
    <property type="molecule type" value="Genomic_DNA"/>
</dbReference>
<evidence type="ECO:0000256" key="5">
    <source>
        <dbReference type="ARBA" id="ARBA00023242"/>
    </source>
</evidence>
<keyword evidence="5" id="KW-0539">Nucleus</keyword>
<evidence type="ECO:0000313" key="9">
    <source>
        <dbReference type="EMBL" id="SPC87470.1"/>
    </source>
</evidence>
<name>A0A2N9FK94_FAGSY</name>
<dbReference type="GO" id="GO:0009927">
    <property type="term" value="F:histidine phosphotransfer kinase activity"/>
    <property type="evidence" value="ECO:0007669"/>
    <property type="project" value="UniProtKB-UniRule"/>
</dbReference>
<evidence type="ECO:0000256" key="4">
    <source>
        <dbReference type="ARBA" id="ARBA00023012"/>
    </source>
</evidence>
<sequence length="150" mass="17175">MVGIDLRQQLQNYIESMHEQGILDHNFHNVQDLQNEENPHFVLEVVTMFCNDAENGIAQLARYLDELVVDYPKVTGLSHQLRGSSSSVGGHRMALACRELRRASDVNNKEGCFEALGRVRHEYRILRDNLNNISQMERSIITNAARRGQQ</sequence>
<dbReference type="InterPro" id="IPR045871">
    <property type="entry name" value="AHP1-5/YPD1"/>
</dbReference>
<dbReference type="GO" id="GO:0005634">
    <property type="term" value="C:nucleus"/>
    <property type="evidence" value="ECO:0007669"/>
    <property type="project" value="UniProtKB-SubCell"/>
</dbReference>
<dbReference type="InterPro" id="IPR008207">
    <property type="entry name" value="Sig_transdc_His_kin_Hpt_dom"/>
</dbReference>
<dbReference type="AlphaFoldDB" id="A0A2N9FK94"/>
<reference evidence="9" key="1">
    <citation type="submission" date="2018-02" db="EMBL/GenBank/DDBJ databases">
        <authorList>
            <person name="Cohen D.B."/>
            <person name="Kent A.D."/>
        </authorList>
    </citation>
    <scope>NUCLEOTIDE SEQUENCE</scope>
</reference>
<keyword evidence="3" id="KW-0007">Acetylation</keyword>
<evidence type="ECO:0000256" key="1">
    <source>
        <dbReference type="ARBA" id="ARBA00022490"/>
    </source>
</evidence>
<protein>
    <recommendedName>
        <fullName evidence="7">Histidine-containing phosphotransfer protein</fullName>
    </recommendedName>
</protein>
<evidence type="ECO:0000256" key="7">
    <source>
        <dbReference type="RuleBase" id="RU369004"/>
    </source>
</evidence>
<evidence type="ECO:0000256" key="6">
    <source>
        <dbReference type="PROSITE-ProRule" id="PRU00110"/>
    </source>
</evidence>
<keyword evidence="4 7" id="KW-0902">Two-component regulatory system</keyword>
<comment type="domain">
    <text evidence="7">Histidine-containing phosphotransfer domain (HPt) contains an active histidine that mediates the phosphotransfer.</text>
</comment>
<dbReference type="FunFam" id="1.20.120.160:FF:000001">
    <property type="entry name" value="Histidine-containing phosphotransfer protein 1"/>
    <property type="match status" value="1"/>
</dbReference>
<dbReference type="Pfam" id="PF01627">
    <property type="entry name" value="Hpt"/>
    <property type="match status" value="1"/>
</dbReference>
<dbReference type="GO" id="GO:0000160">
    <property type="term" value="P:phosphorelay signal transduction system"/>
    <property type="evidence" value="ECO:0007669"/>
    <property type="project" value="UniProtKB-UniRule"/>
</dbReference>
<dbReference type="SUPFAM" id="SSF47226">
    <property type="entry name" value="Histidine-containing phosphotransfer domain, HPT domain"/>
    <property type="match status" value="1"/>
</dbReference>
<dbReference type="PROSITE" id="PS50894">
    <property type="entry name" value="HPT"/>
    <property type="match status" value="1"/>
</dbReference>
<gene>
    <name evidence="9" type="ORF">FSB_LOCUS15352</name>
</gene>
<comment type="function">
    <text evidence="7">Functions as a two-component phosphorelay mediators between cytokinin sensor histidine kinases and response regulators (B-type ARRs). Plays an important role in propagating cytokinin signal transduction.</text>
</comment>
<dbReference type="GO" id="GO:0005829">
    <property type="term" value="C:cytosol"/>
    <property type="evidence" value="ECO:0007669"/>
    <property type="project" value="UniProtKB-SubCell"/>
</dbReference>
<accession>A0A2N9FK94</accession>
<keyword evidence="6" id="KW-0597">Phosphoprotein</keyword>
<dbReference type="PANTHER" id="PTHR28242">
    <property type="entry name" value="PHOSPHORELAY INTERMEDIATE PROTEIN YPD1"/>
    <property type="match status" value="1"/>
</dbReference>
<dbReference type="InterPro" id="IPR036641">
    <property type="entry name" value="HPT_dom_sf"/>
</dbReference>
<keyword evidence="2 7" id="KW-0932">Cytokinin signaling pathway</keyword>
<dbReference type="GO" id="GO:0009736">
    <property type="term" value="P:cytokinin-activated signaling pathway"/>
    <property type="evidence" value="ECO:0007669"/>
    <property type="project" value="UniProtKB-KW"/>
</dbReference>
<keyword evidence="1" id="KW-0963">Cytoplasm</keyword>
<dbReference type="PANTHER" id="PTHR28242:SF30">
    <property type="entry name" value="HISTIDINE-CONTAINING PHOSPHOTRANSFER PROTEIN 2"/>
    <property type="match status" value="1"/>
</dbReference>
<evidence type="ECO:0000256" key="2">
    <source>
        <dbReference type="ARBA" id="ARBA00022864"/>
    </source>
</evidence>
<dbReference type="GO" id="GO:0043424">
    <property type="term" value="F:protein histidine kinase binding"/>
    <property type="evidence" value="ECO:0007669"/>
    <property type="project" value="UniProtKB-UniRule"/>
</dbReference>